<organism evidence="1 3">
    <name type="scientific">Buzura suppressaria nuclear polyhedrosis virus</name>
    <name type="common">BsNPV</name>
    <dbReference type="NCBI Taxonomy" id="74320"/>
    <lineage>
        <taxon>Viruses</taxon>
        <taxon>Viruses incertae sedis</taxon>
        <taxon>Naldaviricetes</taxon>
        <taxon>Lefavirales</taxon>
        <taxon>Baculoviridae</taxon>
        <taxon>Alphabaculovirus</taxon>
        <taxon>Alphabaculovirus busuppressariae</taxon>
    </lineage>
</organism>
<dbReference type="KEGG" id="vg:18267009"/>
<dbReference type="OrthoDB" id="37533at10239"/>
<dbReference type="RefSeq" id="YP_009001866.1">
    <property type="nucleotide sequence ID" value="NC_023442.1"/>
</dbReference>
<reference evidence="1 3" key="3">
    <citation type="journal article" date="1998" name="J. Gen. Virol.">
        <title>The single-nucleocapsid nucleopolyhedrovirus of Buzura suppressaria encodes a P10 protein.</title>
        <authorList>
            <person name="van Oers M.M."/>
            <person name="Hu Z."/>
            <person name="Arif B.M."/>
            <person name="van Strien E.A."/>
            <person name="van Lent J.W."/>
            <person name="Vlak J.M."/>
        </authorList>
    </citation>
    <scope>NUCLEOTIDE SEQUENCE [LARGE SCALE GENOMIC DNA]</scope>
    <source>
        <strain evidence="1">Hubei</strain>
    </source>
</reference>
<dbReference type="EMBL" id="KM986882">
    <property type="protein sequence ID" value="AKN91062.1"/>
    <property type="molecule type" value="Genomic_DNA"/>
</dbReference>
<proteinExistence type="predicted"/>
<evidence type="ECO:0000313" key="3">
    <source>
        <dbReference type="Proteomes" id="UP000214366"/>
    </source>
</evidence>
<dbReference type="EMBL" id="KF611977">
    <property type="protein sequence ID" value="AHH82678.1"/>
    <property type="molecule type" value="Genomic_DNA"/>
</dbReference>
<reference evidence="1 3" key="1">
    <citation type="journal article" date="1993" name="J. Gen. Virol.">
        <title>Nucleotide sequence of the Buzura suppressaria single nucleocapsid nuclear polyhedrosis virus polyhedrin gene.</title>
        <authorList>
            <person name="Hu Z.H."/>
            <person name="Liu M.F."/>
            <person name="Jin F."/>
            <person name="Wang Z.X."/>
            <person name="Liu X.Y."/>
            <person name="Li M.J."/>
            <person name="Liang B.F."/>
            <person name="Xie T.E."/>
        </authorList>
    </citation>
    <scope>NUCLEOTIDE SEQUENCE [LARGE SCALE GENOMIC DNA]</scope>
    <source>
        <strain evidence="1">Hubei</strain>
    </source>
</reference>
<organismHost>
    <name type="scientific">Lepidoptera</name>
    <name type="common">moths &amp; butterflies</name>
    <dbReference type="NCBI Taxonomy" id="7088"/>
</organismHost>
<accession>W5VKT2</accession>
<reference evidence="1 3" key="6">
    <citation type="journal article" date="2014" name="PLoS ONE">
        <title>Genome Sequence and Analysis of Buzura suppressaria Nucleopolyhedrovirus: A Group II Alphabaculovirus.</title>
        <authorList>
            <person name="Zhu Z."/>
            <person name="Yin F."/>
            <person name="Liu X."/>
            <person name="Hou D."/>
            <person name="Wang J."/>
            <person name="Zhang L."/>
            <person name="Arif B."/>
            <person name="Wang H."/>
            <person name="Deng F."/>
            <person name="Hu Z."/>
        </authorList>
    </citation>
    <scope>NUCLEOTIDE SEQUENCE [LARGE SCALE GENOMIC DNA]</scope>
    <source>
        <strain evidence="1">Hubei</strain>
    </source>
</reference>
<dbReference type="Proteomes" id="UP000214366">
    <property type="component" value="Segment"/>
</dbReference>
<evidence type="ECO:0000313" key="1">
    <source>
        <dbReference type="EMBL" id="AHH82678.1"/>
    </source>
</evidence>
<name>W5VKT2_NPVBS</name>
<evidence type="ECO:0000313" key="2">
    <source>
        <dbReference type="EMBL" id="AKN91062.1"/>
    </source>
</evidence>
<reference evidence="1 3" key="4">
    <citation type="journal article" date="1998" name="J. Gen. Virol.">
        <title>Distinct gene arrangement in the Buzura suppressaria single-nucleocapsid nucleopolyhedrovirus genome.</title>
        <authorList>
            <person name="Hu Z.H."/>
            <person name="Arif B.M."/>
            <person name="Jin F."/>
            <person name="Martens J.W."/>
            <person name="Chen X.W."/>
            <person name="Sun J.S."/>
            <person name="Zuidema D."/>
            <person name="Goldbach R.W."/>
            <person name="Vlak J.M."/>
        </authorList>
    </citation>
    <scope>NUCLEOTIDE SEQUENCE [LARGE SCALE GENOMIC DNA]</scope>
    <source>
        <strain evidence="1">Hubei</strain>
    </source>
</reference>
<reference evidence="1 3" key="5">
    <citation type="journal article" date="1998" name="Virus Res.">
        <title>Genetic organization of the HindIII-I region of the single-nucleocapsid nucleopolyhedrovirus of Buzura suppressaria.</title>
        <authorList>
            <person name="Hu Z.H."/>
            <person name="Arif B.M."/>
            <person name="Sun J.S."/>
            <person name="Chen X.W."/>
            <person name="Zuidema D."/>
            <person name="Goldbach R.W."/>
            <person name="Vlak J.M."/>
        </authorList>
    </citation>
    <scope>NUCLEOTIDE SEQUENCE [LARGE SCALE GENOMIC DNA]</scope>
    <source>
        <strain evidence="1">Hubei</strain>
    </source>
</reference>
<reference evidence="2" key="7">
    <citation type="submission" date="2014-10" db="EMBL/GenBank/DDBJ databases">
        <authorList>
            <person name="Seo M.-J."/>
            <person name="Seok Y.J."/>
            <person name="Cha I.-T."/>
        </authorList>
    </citation>
    <scope>NUCLEOTIDE SEQUENCE</scope>
    <source>
        <strain evidence="2">Guangxi</strain>
    </source>
</reference>
<dbReference type="GeneID" id="18267009"/>
<protein>
    <submittedName>
        <fullName evidence="1">ORF-89</fullName>
    </submittedName>
    <submittedName>
        <fullName evidence="2">ORF-92</fullName>
    </submittedName>
</protein>
<reference evidence="1 3" key="2">
    <citation type="journal article" date="1997" name="Virus Res.">
        <title>Characterization of the ecdysteroid UDP-glucosyltransferase gene of a single nucleocapsid nucleopolyhedrovirus of Buzura suppressaria.</title>
        <authorList>
            <person name="Hu Z.H."/>
            <person name="Broer R."/>
            <person name="Westerlaken J."/>
            <person name="Martens J.W."/>
            <person name="Jin F."/>
            <person name="Jehle J.A."/>
            <person name="Wang L.M."/>
            <person name="Vlak J.M."/>
        </authorList>
    </citation>
    <scope>NUCLEOTIDE SEQUENCE [LARGE SCALE GENOMIC DNA]</scope>
    <source>
        <strain evidence="1">Hubei</strain>
    </source>
</reference>
<sequence length="165" mass="19536">MWQNNNVNVKISNNIIEKSDKGDFTHSALRFACTFLASRCYDTSRFEEILNTEPNGHCCLELIEAHLPRHLFNAIVVHLKRIVWKFVKCMYIKNDRLRSMCLDRRRDCDDFVASNGGAFTNDNRLSRYLKILYQKYYLHEMTDDIVDFIELKNIMNNLNCILTQM</sequence>
<keyword evidence="3" id="KW-1185">Reference proteome</keyword>